<dbReference type="InterPro" id="IPR011460">
    <property type="entry name" value="Lcl_C"/>
</dbReference>
<dbReference type="Pfam" id="PF07603">
    <property type="entry name" value="Lcl_C"/>
    <property type="match status" value="1"/>
</dbReference>
<keyword evidence="3" id="KW-0106">Calcium</keyword>
<dbReference type="InterPro" id="IPR003644">
    <property type="entry name" value="Calx_beta"/>
</dbReference>
<dbReference type="OrthoDB" id="9815730at2"/>
<evidence type="ECO:0000313" key="6">
    <source>
        <dbReference type="EMBL" id="SKA55715.1"/>
    </source>
</evidence>
<feature type="domain" description="Calx-beta" evidence="4">
    <location>
        <begin position="60"/>
        <end position="130"/>
    </location>
</feature>
<organism evidence="6 7">
    <name type="scientific">Photobacterium toruni</name>
    <dbReference type="NCBI Taxonomy" id="1935446"/>
    <lineage>
        <taxon>Bacteria</taxon>
        <taxon>Pseudomonadati</taxon>
        <taxon>Pseudomonadota</taxon>
        <taxon>Gammaproteobacteria</taxon>
        <taxon>Vibrionales</taxon>
        <taxon>Vibrionaceae</taxon>
        <taxon>Photobacterium</taxon>
    </lineage>
</organism>
<dbReference type="GO" id="GO:0007154">
    <property type="term" value="P:cell communication"/>
    <property type="evidence" value="ECO:0007669"/>
    <property type="project" value="InterPro"/>
</dbReference>
<reference evidence="6 7" key="1">
    <citation type="submission" date="2017-02" db="EMBL/GenBank/DDBJ databases">
        <authorList>
            <person name="Peterson S.W."/>
        </authorList>
    </citation>
    <scope>NUCLEOTIDE SEQUENCE [LARGE SCALE GENOMIC DNA]</scope>
    <source>
        <strain evidence="6 7">CECT 9189</strain>
    </source>
</reference>
<evidence type="ECO:0000256" key="3">
    <source>
        <dbReference type="ARBA" id="ARBA00022837"/>
    </source>
</evidence>
<dbReference type="EMBL" id="FUWP01000031">
    <property type="protein sequence ID" value="SKA55715.1"/>
    <property type="molecule type" value="Genomic_DNA"/>
</dbReference>
<keyword evidence="2" id="KW-0677">Repeat</keyword>
<dbReference type="Pfam" id="PF03160">
    <property type="entry name" value="Calx-beta"/>
    <property type="match status" value="3"/>
</dbReference>
<keyword evidence="1" id="KW-0732">Signal</keyword>
<feature type="domain" description="Calx-beta" evidence="4">
    <location>
        <begin position="265"/>
        <end position="388"/>
    </location>
</feature>
<dbReference type="RefSeq" id="WP_080176333.1">
    <property type="nucleotide sequence ID" value="NZ_AP024856.1"/>
</dbReference>
<dbReference type="Gene3D" id="2.60.40.2030">
    <property type="match status" value="2"/>
</dbReference>
<evidence type="ECO:0000313" key="7">
    <source>
        <dbReference type="Proteomes" id="UP000191116"/>
    </source>
</evidence>
<dbReference type="SUPFAM" id="SSF141072">
    <property type="entry name" value="CalX-like"/>
    <property type="match status" value="2"/>
</dbReference>
<sequence>MKKILLASAILLSLSGCGGGDEDKDSKKTPTGSVTKAKLDIDTRLTLIEPEVNQVELITLKFSKAATTDGSIRYTIANETTTDDDIFVGTQTISFKRGDKTVVLPVSINSDLVYDDGETFTLTIDSVSGLDIENALMTITLSDPRTLPQLSSQTTQSDFKETDGQVDVKLKLTETSPYDGWIDFKLEMLDETKNESGSNGIEATLDNVRVEFKAGAKEIIVPITIIDNDIWNGGTTPHTLTAIDSQNLIITGGAVNTHEIKLTDDDENYPTVSFETEKIDTLTEGSKYQVAVILSHGLEFGTNVPFNFSSGTASLDDYLINVDGYDYSSDTNPGTNMGISFESKETVKYIEVEAKNDNVNEGGETIIINLLGDQLSSNVEAGEHLTKIIIIPGDIKMNDSGVTDFLKDVNDISASPFPLSPQDYPNQDGESGLDVDNFNNSDGHAGRSYSKLDYAGNILSHDSADYECIKDNNTGVVWERKSQPYTGELPPDGLDDSQLRSFVKTEINDQDRYRFAHTVFNASNYKYFWFNDVDSINGGNEGTTGVRLEADIPVSAQCAFPRETNAEANAKYPVIDGIRYCSTEQYLKYLNSAALCGRTDWEIPTIHQLRNNFVYQKSGINAQAPNFYDNINITDEYVSSTPSPTNSGSVFCLDNQYGHVKLCSKNTANSVIAVAGGLK</sequence>
<dbReference type="AlphaFoldDB" id="A0A1T4USX6"/>
<evidence type="ECO:0000256" key="1">
    <source>
        <dbReference type="ARBA" id="ARBA00022729"/>
    </source>
</evidence>
<gene>
    <name evidence="6" type="ORF">CZ814_03653</name>
</gene>
<accession>A0A1T4USX6</accession>
<feature type="domain" description="Calx-beta" evidence="4">
    <location>
        <begin position="153"/>
        <end position="232"/>
    </location>
</feature>
<feature type="domain" description="Lcl C-terminal" evidence="5">
    <location>
        <begin position="468"/>
        <end position="674"/>
    </location>
</feature>
<evidence type="ECO:0000259" key="4">
    <source>
        <dbReference type="Pfam" id="PF03160"/>
    </source>
</evidence>
<dbReference type="InterPro" id="IPR038081">
    <property type="entry name" value="CalX-like_sf"/>
</dbReference>
<proteinExistence type="predicted"/>
<dbReference type="Proteomes" id="UP000191116">
    <property type="component" value="Unassembled WGS sequence"/>
</dbReference>
<dbReference type="GO" id="GO:0016020">
    <property type="term" value="C:membrane"/>
    <property type="evidence" value="ECO:0007669"/>
    <property type="project" value="InterPro"/>
</dbReference>
<dbReference type="PROSITE" id="PS51257">
    <property type="entry name" value="PROKAR_LIPOPROTEIN"/>
    <property type="match status" value="1"/>
</dbReference>
<name>A0A1T4USX6_9GAMM</name>
<protein>
    <submittedName>
        <fullName evidence="6">Calx-beta domain protein</fullName>
    </submittedName>
</protein>
<evidence type="ECO:0000259" key="5">
    <source>
        <dbReference type="Pfam" id="PF07603"/>
    </source>
</evidence>
<evidence type="ECO:0000256" key="2">
    <source>
        <dbReference type="ARBA" id="ARBA00022737"/>
    </source>
</evidence>